<dbReference type="eggNOG" id="COG0658">
    <property type="taxonomic scope" value="Bacteria"/>
</dbReference>
<feature type="transmembrane region" description="Helical" evidence="6">
    <location>
        <begin position="442"/>
        <end position="468"/>
    </location>
</feature>
<dbReference type="Gene3D" id="3.60.15.10">
    <property type="entry name" value="Ribonuclease Z/Hydroxyacylglutathione hydrolase-like"/>
    <property type="match status" value="1"/>
</dbReference>
<dbReference type="STRING" id="901.DESPIGER_2615"/>
<dbReference type="EMBL" id="ABXU01000040">
    <property type="protein sequence ID" value="EEB33514.1"/>
    <property type="molecule type" value="Genomic_DNA"/>
</dbReference>
<dbReference type="PANTHER" id="PTHR30619">
    <property type="entry name" value="DNA INTERNALIZATION/COMPETENCE PROTEIN COMEC/REC2"/>
    <property type="match status" value="1"/>
</dbReference>
<keyword evidence="2" id="KW-1003">Cell membrane</keyword>
<dbReference type="Proteomes" id="UP000003676">
    <property type="component" value="Unassembled WGS sequence"/>
</dbReference>
<evidence type="ECO:0000256" key="4">
    <source>
        <dbReference type="ARBA" id="ARBA00022989"/>
    </source>
</evidence>
<evidence type="ECO:0000256" key="5">
    <source>
        <dbReference type="ARBA" id="ARBA00023136"/>
    </source>
</evidence>
<keyword evidence="3 6" id="KW-0812">Transmembrane</keyword>
<dbReference type="AlphaFoldDB" id="B6WU18"/>
<dbReference type="PANTHER" id="PTHR30619:SF7">
    <property type="entry name" value="BETA-LACTAMASE DOMAIN PROTEIN"/>
    <property type="match status" value="1"/>
</dbReference>
<gene>
    <name evidence="8" type="ORF">DESPIG_01576</name>
</gene>
<evidence type="ECO:0000256" key="2">
    <source>
        <dbReference type="ARBA" id="ARBA00022475"/>
    </source>
</evidence>
<keyword evidence="4 6" id="KW-1133">Transmembrane helix</keyword>
<keyword evidence="5 6" id="KW-0472">Membrane</keyword>
<name>B6WU18_9BACT</name>
<proteinExistence type="predicted"/>
<dbReference type="Pfam" id="PF03772">
    <property type="entry name" value="Competence"/>
    <property type="match status" value="1"/>
</dbReference>
<feature type="transmembrane region" description="Helical" evidence="6">
    <location>
        <begin position="348"/>
        <end position="366"/>
    </location>
</feature>
<dbReference type="InterPro" id="IPR035681">
    <property type="entry name" value="ComA-like_MBL"/>
</dbReference>
<dbReference type="SUPFAM" id="SSF56281">
    <property type="entry name" value="Metallo-hydrolase/oxidoreductase"/>
    <property type="match status" value="1"/>
</dbReference>
<feature type="transmembrane region" description="Helical" evidence="6">
    <location>
        <begin position="504"/>
        <end position="523"/>
    </location>
</feature>
<protein>
    <submittedName>
        <fullName evidence="8">Putative DNA internalization competence protein ComEC/Rec2-like protein</fullName>
    </submittedName>
</protein>
<dbReference type="CDD" id="cd07731">
    <property type="entry name" value="ComA-like_MBL-fold"/>
    <property type="match status" value="1"/>
</dbReference>
<dbReference type="InterPro" id="IPR001279">
    <property type="entry name" value="Metallo-B-lactamas"/>
</dbReference>
<dbReference type="OrthoDB" id="9790149at2"/>
<comment type="subcellular location">
    <subcellularLocation>
        <location evidence="1">Cell membrane</location>
        <topology evidence="1">Multi-pass membrane protein</topology>
    </subcellularLocation>
</comment>
<feature type="transmembrane region" description="Helical" evidence="6">
    <location>
        <begin position="543"/>
        <end position="562"/>
    </location>
</feature>
<dbReference type="GO" id="GO:0005886">
    <property type="term" value="C:plasma membrane"/>
    <property type="evidence" value="ECO:0007669"/>
    <property type="project" value="UniProtKB-SubCell"/>
</dbReference>
<feature type="transmembrane region" description="Helical" evidence="6">
    <location>
        <begin position="296"/>
        <end position="314"/>
    </location>
</feature>
<feature type="transmembrane region" description="Helical" evidence="6">
    <location>
        <begin position="574"/>
        <end position="591"/>
    </location>
</feature>
<evidence type="ECO:0000313" key="8">
    <source>
        <dbReference type="EMBL" id="EEB33514.1"/>
    </source>
</evidence>
<dbReference type="SMART" id="SM00849">
    <property type="entry name" value="Lactamase_B"/>
    <property type="match status" value="1"/>
</dbReference>
<sequence length="870" mass="93432">MWRPPLAPGLLWQSWLLCWLLGLLAARWPGPALCAGLCVLVADSRLWRIPRLLTSCAVALLGCVTAQALLPAFPVPPVLEQLYEERTPPRHWPVLEARVNDVRTLPGQRLRISLTDLQLQQPDGQTPVRLPGNLSWTWEQAAVFPLPGQTVRLQRKLLPVDNQRNFGLTDWGFWWHSHGTGWRIWSRSTGGQPSVDGSPSPFARQRLELIRKFLAVLLPGRDGLLPPAAASAGPAATASPAVSTSVASTPSAPPVPQGKAILLALLFGERFLLETPTVQAFNAGNLSHSLALSGQHLLVAGLAGMFIVWLAAHLHPGLYLWRPRTVLIPLAACPAALAYLWLGNAPPSLLRAAGMLLLLATGMALAHLRCMPLPQTLRERLPSSGLDVLCCTLLCITALSPLSVFDTGLQLSALCVAVICCATPLMGQLLRRIPRASPGQRLLRSLASILLVSFFIQLALLPLSLLLFNNSGLWFLLNVFWLPVLGALVLPGAFLGLGLSLCGLDAAATLVLEVVALPCQWLVDGLLFLQTQGWLSGPPVLRPHWTALPAMACLFLALALRAGRPGLPPAGKRLLICGLLLACAGPALRLHHGLVPRLEISVPDVGQAQAVLLRLPHGQTLLVDAAGSMSRTWNPGKELLLPLLACNARPGLDAIINSHPDIDHAGGIPPLLTAFPEALLLHNGQPGSGQMGHIWQTTLQDRNAITLHAGDILQLGDPEDGLALHVLHPPRPVPGAYLWEGNSASLILRLVRNGHGLALFPGDADAAALRHLLASGQDVQADVLLAPHHGSDSSFQPDFLAAVRPRLVVASCGAFNRFGHPGKQLGQWLDEQGIPLLQTGRHGHVRVVWPLSEDTDSPQLHWDTARPVHP</sequence>
<evidence type="ECO:0000256" key="3">
    <source>
        <dbReference type="ARBA" id="ARBA00022692"/>
    </source>
</evidence>
<reference evidence="8 9" key="2">
    <citation type="submission" date="2008-10" db="EMBL/GenBank/DDBJ databases">
        <authorList>
            <person name="Fulton L."/>
            <person name="Clifton S."/>
            <person name="Fulton B."/>
            <person name="Xu J."/>
            <person name="Minx P."/>
            <person name="Pepin K.H."/>
            <person name="Johnson M."/>
            <person name="Bhonagiri V."/>
            <person name="Nash W.E."/>
            <person name="Mardis E.R."/>
            <person name="Wilson R.K."/>
        </authorList>
    </citation>
    <scope>NUCLEOTIDE SEQUENCE [LARGE SCALE GENOMIC DNA]</scope>
    <source>
        <strain evidence="8 9">ATCC 29098</strain>
    </source>
</reference>
<evidence type="ECO:0000256" key="1">
    <source>
        <dbReference type="ARBA" id="ARBA00004651"/>
    </source>
</evidence>
<feature type="transmembrane region" description="Helical" evidence="6">
    <location>
        <begin position="326"/>
        <end position="342"/>
    </location>
</feature>
<organism evidence="8 9">
    <name type="scientific">Desulfovibrio piger ATCC 29098</name>
    <dbReference type="NCBI Taxonomy" id="411464"/>
    <lineage>
        <taxon>Bacteria</taxon>
        <taxon>Pseudomonadati</taxon>
        <taxon>Thermodesulfobacteriota</taxon>
        <taxon>Desulfovibrionia</taxon>
        <taxon>Desulfovibrionales</taxon>
        <taxon>Desulfovibrionaceae</taxon>
        <taxon>Desulfovibrio</taxon>
    </lineage>
</organism>
<feature type="transmembrane region" description="Helical" evidence="6">
    <location>
        <begin position="474"/>
        <end position="497"/>
    </location>
</feature>
<dbReference type="InterPro" id="IPR052159">
    <property type="entry name" value="Competence_DNA_uptake"/>
</dbReference>
<comment type="caution">
    <text evidence="8">The sequence shown here is derived from an EMBL/GenBank/DDBJ whole genome shotgun (WGS) entry which is preliminary data.</text>
</comment>
<accession>B6WU18</accession>
<dbReference type="eggNOG" id="COG2333">
    <property type="taxonomic scope" value="Bacteria"/>
</dbReference>
<dbReference type="RefSeq" id="WP_006006437.1">
    <property type="nucleotide sequence ID" value="NZ_DS996357.1"/>
</dbReference>
<evidence type="ECO:0000259" key="7">
    <source>
        <dbReference type="SMART" id="SM00849"/>
    </source>
</evidence>
<feature type="domain" description="Metallo-beta-lactamase" evidence="7">
    <location>
        <begin position="607"/>
        <end position="789"/>
    </location>
</feature>
<feature type="transmembrane region" description="Helical" evidence="6">
    <location>
        <begin position="386"/>
        <end position="405"/>
    </location>
</feature>
<dbReference type="InterPro" id="IPR004477">
    <property type="entry name" value="ComEC_N"/>
</dbReference>
<dbReference type="InterPro" id="IPR036866">
    <property type="entry name" value="RibonucZ/Hydroxyglut_hydro"/>
</dbReference>
<dbReference type="HOGENOM" id="CLU_010363_2_0_7"/>
<evidence type="ECO:0000256" key="6">
    <source>
        <dbReference type="SAM" id="Phobius"/>
    </source>
</evidence>
<dbReference type="Pfam" id="PF00753">
    <property type="entry name" value="Lactamase_B"/>
    <property type="match status" value="1"/>
</dbReference>
<feature type="transmembrane region" description="Helical" evidence="6">
    <location>
        <begin position="411"/>
        <end position="430"/>
    </location>
</feature>
<evidence type="ECO:0000313" key="9">
    <source>
        <dbReference type="Proteomes" id="UP000003676"/>
    </source>
</evidence>
<reference evidence="8 9" key="1">
    <citation type="submission" date="2008-10" db="EMBL/GenBank/DDBJ databases">
        <title>Draft genome sequence of Desulvovibrio piger (ATCC 29098).</title>
        <authorList>
            <person name="Sudarsanam P."/>
            <person name="Ley R."/>
            <person name="Guruge J."/>
            <person name="Turnbaugh P.J."/>
            <person name="Mahowald M."/>
            <person name="Liep D."/>
            <person name="Gordon J."/>
        </authorList>
    </citation>
    <scope>NUCLEOTIDE SEQUENCE [LARGE SCALE GENOMIC DNA]</scope>
    <source>
        <strain evidence="8 9">ATCC 29098</strain>
    </source>
</reference>